<feature type="domain" description="Peptidase C39-like" evidence="1">
    <location>
        <begin position="5"/>
        <end position="170"/>
    </location>
</feature>
<dbReference type="InterPro" id="IPR039563">
    <property type="entry name" value="Peptidase_C39_single_dom"/>
</dbReference>
<dbReference type="InterPro" id="IPR039564">
    <property type="entry name" value="Peptidase_C39-like"/>
</dbReference>
<dbReference type="Pfam" id="PF13529">
    <property type="entry name" value="Peptidase_C39_2"/>
    <property type="match status" value="1"/>
</dbReference>
<organism evidence="2 3">
    <name type="scientific">Anaeromonas frigoriresistens</name>
    <dbReference type="NCBI Taxonomy" id="2683708"/>
    <lineage>
        <taxon>Bacteria</taxon>
        <taxon>Bacillati</taxon>
        <taxon>Bacillota</taxon>
        <taxon>Tissierellia</taxon>
        <taxon>Tissierellales</taxon>
        <taxon>Thermohalobacteraceae</taxon>
        <taxon>Anaeromonas</taxon>
    </lineage>
</organism>
<name>A0A942V290_9FIRM</name>
<dbReference type="AlphaFoldDB" id="A0A942V290"/>
<reference evidence="2" key="1">
    <citation type="submission" date="2019-12" db="EMBL/GenBank/DDBJ databases">
        <title>Clostridiaceae gen. nov. sp. nov., isolated from sediment in Xinjiang, China.</title>
        <authorList>
            <person name="Zhang R."/>
        </authorList>
    </citation>
    <scope>NUCLEOTIDE SEQUENCE</scope>
    <source>
        <strain evidence="2">D2Q-11</strain>
    </source>
</reference>
<dbReference type="Proteomes" id="UP000724672">
    <property type="component" value="Unassembled WGS sequence"/>
</dbReference>
<gene>
    <name evidence="2" type="ORF">GOQ27_09260</name>
</gene>
<keyword evidence="3" id="KW-1185">Reference proteome</keyword>
<protein>
    <submittedName>
        <fullName evidence="2">C39 family peptidase</fullName>
    </submittedName>
</protein>
<dbReference type="SUPFAM" id="SSF54001">
    <property type="entry name" value="Cysteine proteinases"/>
    <property type="match status" value="1"/>
</dbReference>
<dbReference type="InterPro" id="IPR038765">
    <property type="entry name" value="Papain-like_cys_pep_sf"/>
</dbReference>
<sequence>MKKIINVPFISQMPELPRGCEVTSLAMLLNYYEVDIDKLTLAKEIKRDKTPYKKENGKVYFGNPYKGFVGDMYSFDNPGLGVYYPAILDLANKYSNNRAINITRKNFDIILKYLSNNTPIWIITNDTFKELSNEHWELWITPSGPLNITMREHSVVLIGYDDDYIYFNDPLENYKESKYDIKNFKKAWEQMGSQAIIIKEI</sequence>
<dbReference type="InterPro" id="IPR016997">
    <property type="entry name" value="UCP032442"/>
</dbReference>
<dbReference type="PANTHER" id="PTHR37806">
    <property type="entry name" value="LMO0724 PROTEIN"/>
    <property type="match status" value="1"/>
</dbReference>
<dbReference type="CDD" id="cd02549">
    <property type="entry name" value="Peptidase_C39A"/>
    <property type="match status" value="1"/>
</dbReference>
<dbReference type="EMBL" id="WSFT01000036">
    <property type="protein sequence ID" value="MBS4538652.1"/>
    <property type="molecule type" value="Genomic_DNA"/>
</dbReference>
<dbReference type="RefSeq" id="WP_203366572.1">
    <property type="nucleotide sequence ID" value="NZ_WSFT01000036.1"/>
</dbReference>
<evidence type="ECO:0000313" key="2">
    <source>
        <dbReference type="EMBL" id="MBS4538652.1"/>
    </source>
</evidence>
<proteinExistence type="predicted"/>
<dbReference type="PANTHER" id="PTHR37806:SF1">
    <property type="entry name" value="PEPTIDASE C39-LIKE DOMAIN-CONTAINING PROTEIN"/>
    <property type="match status" value="1"/>
</dbReference>
<dbReference type="Gene3D" id="3.90.70.10">
    <property type="entry name" value="Cysteine proteinases"/>
    <property type="match status" value="1"/>
</dbReference>
<accession>A0A942V290</accession>
<evidence type="ECO:0000313" key="3">
    <source>
        <dbReference type="Proteomes" id="UP000724672"/>
    </source>
</evidence>
<evidence type="ECO:0000259" key="1">
    <source>
        <dbReference type="Pfam" id="PF13529"/>
    </source>
</evidence>
<dbReference type="PIRSF" id="PIRSF032442">
    <property type="entry name" value="UCP032442"/>
    <property type="match status" value="1"/>
</dbReference>
<comment type="caution">
    <text evidence="2">The sequence shown here is derived from an EMBL/GenBank/DDBJ whole genome shotgun (WGS) entry which is preliminary data.</text>
</comment>